<dbReference type="GO" id="GO:0005801">
    <property type="term" value="C:cis-Golgi network"/>
    <property type="evidence" value="ECO:0007669"/>
    <property type="project" value="TreeGrafter"/>
</dbReference>
<dbReference type="Pfam" id="PF00462">
    <property type="entry name" value="Glutaredoxin"/>
    <property type="match status" value="1"/>
</dbReference>
<dbReference type="InterPro" id="IPR014025">
    <property type="entry name" value="Glutaredoxin_subgr"/>
</dbReference>
<feature type="domain" description="Glutaredoxin" evidence="2">
    <location>
        <begin position="135"/>
        <end position="199"/>
    </location>
</feature>
<dbReference type="GO" id="GO:0005796">
    <property type="term" value="C:Golgi lumen"/>
    <property type="evidence" value="ECO:0007669"/>
    <property type="project" value="TreeGrafter"/>
</dbReference>
<dbReference type="PANTHER" id="PTHR45694:SF5">
    <property type="entry name" value="GLUTAREDOXIN 2"/>
    <property type="match status" value="1"/>
</dbReference>
<dbReference type="GO" id="GO:0034599">
    <property type="term" value="P:cellular response to oxidative stress"/>
    <property type="evidence" value="ECO:0007669"/>
    <property type="project" value="TreeGrafter"/>
</dbReference>
<sequence length="237" mass="25759">MDTPPKHGQPSFSSPAPRGSPFRRRRIIWAVLGVLAVVFFFGAPWELPASGLGNGSPVSRANIAQLAKQKVQSWQPQEVFGLLHMVTSSELEGQVLSHDIAAADPKKPMALSVYNAGKEGDWKQYVETLEKTYPVVVFSKTYCPYSRKGKALLESYNLVPAPKIVEVDLREDGDLLKLLLHRLTGRGTFPNVVLHGKSIGGSDDLQSLHAQGLLKGIFEEGGVKVTGDVPDAWTSAS</sequence>
<dbReference type="GO" id="GO:0000324">
    <property type="term" value="C:fungal-type vacuole"/>
    <property type="evidence" value="ECO:0007669"/>
    <property type="project" value="TreeGrafter"/>
</dbReference>
<keyword evidence="1" id="KW-0812">Transmembrane</keyword>
<gene>
    <name evidence="3" type="ORF">FIBSPDRAFT_1045245</name>
</gene>
<dbReference type="InterPro" id="IPR036249">
    <property type="entry name" value="Thioredoxin-like_sf"/>
</dbReference>
<dbReference type="GO" id="GO:0015038">
    <property type="term" value="F:glutathione disulfide oxidoreductase activity"/>
    <property type="evidence" value="ECO:0007669"/>
    <property type="project" value="TreeGrafter"/>
</dbReference>
<dbReference type="PANTHER" id="PTHR45694">
    <property type="entry name" value="GLUTAREDOXIN 2"/>
    <property type="match status" value="1"/>
</dbReference>
<protein>
    <submittedName>
        <fullName evidence="3">Thioredoxin-like protein</fullName>
    </submittedName>
</protein>
<evidence type="ECO:0000313" key="3">
    <source>
        <dbReference type="EMBL" id="KZP19814.1"/>
    </source>
</evidence>
<dbReference type="STRING" id="436010.A0A166IH72"/>
<dbReference type="Proteomes" id="UP000076532">
    <property type="component" value="Unassembled WGS sequence"/>
</dbReference>
<keyword evidence="1" id="KW-0472">Membrane</keyword>
<keyword evidence="4" id="KW-1185">Reference proteome</keyword>
<dbReference type="OrthoDB" id="423313at2759"/>
<name>A0A166IH72_9AGAM</name>
<dbReference type="PROSITE" id="PS51354">
    <property type="entry name" value="GLUTAREDOXIN_2"/>
    <property type="match status" value="1"/>
</dbReference>
<feature type="transmembrane region" description="Helical" evidence="1">
    <location>
        <begin position="27"/>
        <end position="45"/>
    </location>
</feature>
<accession>A0A166IH72</accession>
<dbReference type="AlphaFoldDB" id="A0A166IH72"/>
<dbReference type="CDD" id="cd03419">
    <property type="entry name" value="GRX_GRXh_1_2_like"/>
    <property type="match status" value="1"/>
</dbReference>
<dbReference type="Gene3D" id="3.40.30.10">
    <property type="entry name" value="Glutaredoxin"/>
    <property type="match status" value="1"/>
</dbReference>
<keyword evidence="1" id="KW-1133">Transmembrane helix</keyword>
<evidence type="ECO:0000259" key="2">
    <source>
        <dbReference type="Pfam" id="PF00462"/>
    </source>
</evidence>
<proteinExistence type="predicted"/>
<dbReference type="InterPro" id="IPR002109">
    <property type="entry name" value="Glutaredoxin"/>
</dbReference>
<evidence type="ECO:0000256" key="1">
    <source>
        <dbReference type="SAM" id="Phobius"/>
    </source>
</evidence>
<dbReference type="SUPFAM" id="SSF52833">
    <property type="entry name" value="Thioredoxin-like"/>
    <property type="match status" value="1"/>
</dbReference>
<organism evidence="3 4">
    <name type="scientific">Athelia psychrophila</name>
    <dbReference type="NCBI Taxonomy" id="1759441"/>
    <lineage>
        <taxon>Eukaryota</taxon>
        <taxon>Fungi</taxon>
        <taxon>Dikarya</taxon>
        <taxon>Basidiomycota</taxon>
        <taxon>Agaricomycotina</taxon>
        <taxon>Agaricomycetes</taxon>
        <taxon>Agaricomycetidae</taxon>
        <taxon>Atheliales</taxon>
        <taxon>Atheliaceae</taxon>
        <taxon>Athelia</taxon>
    </lineage>
</organism>
<dbReference type="EMBL" id="KV417560">
    <property type="protein sequence ID" value="KZP19814.1"/>
    <property type="molecule type" value="Genomic_DNA"/>
</dbReference>
<dbReference type="PRINTS" id="PR00160">
    <property type="entry name" value="GLUTAREDOXIN"/>
</dbReference>
<evidence type="ECO:0000313" key="4">
    <source>
        <dbReference type="Proteomes" id="UP000076532"/>
    </source>
</evidence>
<reference evidence="3 4" key="1">
    <citation type="journal article" date="2016" name="Mol. Biol. Evol.">
        <title>Comparative Genomics of Early-Diverging Mushroom-Forming Fungi Provides Insights into the Origins of Lignocellulose Decay Capabilities.</title>
        <authorList>
            <person name="Nagy L.G."/>
            <person name="Riley R."/>
            <person name="Tritt A."/>
            <person name="Adam C."/>
            <person name="Daum C."/>
            <person name="Floudas D."/>
            <person name="Sun H."/>
            <person name="Yadav J.S."/>
            <person name="Pangilinan J."/>
            <person name="Larsson K.H."/>
            <person name="Matsuura K."/>
            <person name="Barry K."/>
            <person name="Labutti K."/>
            <person name="Kuo R."/>
            <person name="Ohm R.A."/>
            <person name="Bhattacharya S.S."/>
            <person name="Shirouzu T."/>
            <person name="Yoshinaga Y."/>
            <person name="Martin F.M."/>
            <person name="Grigoriev I.V."/>
            <person name="Hibbett D.S."/>
        </authorList>
    </citation>
    <scope>NUCLEOTIDE SEQUENCE [LARGE SCALE GENOMIC DNA]</scope>
    <source>
        <strain evidence="3 4">CBS 109695</strain>
    </source>
</reference>